<dbReference type="WBParaSite" id="PSU_v2.g11311.t1">
    <property type="protein sequence ID" value="PSU_v2.g11311.t1"/>
    <property type="gene ID" value="PSU_v2.g11311"/>
</dbReference>
<dbReference type="PROSITE" id="PS00135">
    <property type="entry name" value="TRYPSIN_SER"/>
    <property type="match status" value="1"/>
</dbReference>
<keyword evidence="3" id="KW-0720">Serine protease</keyword>
<accession>A0A914XVQ2</accession>
<dbReference type="InterPro" id="IPR001254">
    <property type="entry name" value="Trypsin_dom"/>
</dbReference>
<dbReference type="InterPro" id="IPR009003">
    <property type="entry name" value="Peptidase_S1_PA"/>
</dbReference>
<evidence type="ECO:0000313" key="5">
    <source>
        <dbReference type="Proteomes" id="UP000887577"/>
    </source>
</evidence>
<evidence type="ECO:0000313" key="6">
    <source>
        <dbReference type="WBParaSite" id="PSU_v2.g11311.t1"/>
    </source>
</evidence>
<keyword evidence="1" id="KW-1015">Disulfide bond</keyword>
<dbReference type="Gene3D" id="2.40.10.10">
    <property type="entry name" value="Trypsin-like serine proteases"/>
    <property type="match status" value="2"/>
</dbReference>
<dbReference type="Proteomes" id="UP000887577">
    <property type="component" value="Unplaced"/>
</dbReference>
<dbReference type="AlphaFoldDB" id="A0A914XVQ2"/>
<dbReference type="SMART" id="SM00020">
    <property type="entry name" value="Tryp_SPc"/>
    <property type="match status" value="1"/>
</dbReference>
<dbReference type="PANTHER" id="PTHR24256">
    <property type="entry name" value="TRYPTASE-RELATED"/>
    <property type="match status" value="1"/>
</dbReference>
<evidence type="ECO:0000256" key="2">
    <source>
        <dbReference type="ARBA" id="ARBA00024195"/>
    </source>
</evidence>
<keyword evidence="5" id="KW-1185">Reference proteome</keyword>
<organism evidence="5 6">
    <name type="scientific">Panagrolaimus superbus</name>
    <dbReference type="NCBI Taxonomy" id="310955"/>
    <lineage>
        <taxon>Eukaryota</taxon>
        <taxon>Metazoa</taxon>
        <taxon>Ecdysozoa</taxon>
        <taxon>Nematoda</taxon>
        <taxon>Chromadorea</taxon>
        <taxon>Rhabditida</taxon>
        <taxon>Tylenchina</taxon>
        <taxon>Panagrolaimomorpha</taxon>
        <taxon>Panagrolaimoidea</taxon>
        <taxon>Panagrolaimidae</taxon>
        <taxon>Panagrolaimus</taxon>
    </lineage>
</organism>
<dbReference type="PROSITE" id="PS50240">
    <property type="entry name" value="TRYPSIN_DOM"/>
    <property type="match status" value="1"/>
</dbReference>
<feature type="domain" description="Peptidase S1" evidence="4">
    <location>
        <begin position="14"/>
        <end position="244"/>
    </location>
</feature>
<evidence type="ECO:0000256" key="3">
    <source>
        <dbReference type="RuleBase" id="RU363034"/>
    </source>
</evidence>
<proteinExistence type="inferred from homology"/>
<dbReference type="SUPFAM" id="SSF50494">
    <property type="entry name" value="Trypsin-like serine proteases"/>
    <property type="match status" value="1"/>
</dbReference>
<sequence length="262" mass="27833">MTLAKAPESLFLGPCPIGLCGGTIIGDRFVLSAAHCLVPESVCKGYDESKIKDVISAPAQLQVNIEGTCHNYDSKTCPKSDVGRLVSAKTVYILKEYYQKKCTSGDLAIIELAEVIGDHGATLSESLELPTSGDFTLSGFGEDPENSDDTGYQLKTVTLTVEKCSENLGTYDSICTAEIDKNACVGDSGGALVDKNDVIIGVVSGGTDCSKMLHNKKSESSKKWRGGVFTSTALHFGFICDIVGSIKGCPKTFTKESYLTIV</sequence>
<comment type="similarity">
    <text evidence="2">Belongs to the peptidase S1 family. CLIP subfamily.</text>
</comment>
<dbReference type="InterPro" id="IPR051487">
    <property type="entry name" value="Ser/Thr_Proteases_Immune/Dev"/>
</dbReference>
<evidence type="ECO:0000259" key="4">
    <source>
        <dbReference type="PROSITE" id="PS50240"/>
    </source>
</evidence>
<keyword evidence="3" id="KW-0645">Protease</keyword>
<dbReference type="InterPro" id="IPR018114">
    <property type="entry name" value="TRYPSIN_HIS"/>
</dbReference>
<dbReference type="GO" id="GO:0004252">
    <property type="term" value="F:serine-type endopeptidase activity"/>
    <property type="evidence" value="ECO:0007669"/>
    <property type="project" value="InterPro"/>
</dbReference>
<name>A0A914XVQ2_9BILA</name>
<dbReference type="Pfam" id="PF00089">
    <property type="entry name" value="Trypsin"/>
    <property type="match status" value="1"/>
</dbReference>
<dbReference type="InterPro" id="IPR033116">
    <property type="entry name" value="TRYPSIN_SER"/>
</dbReference>
<protein>
    <submittedName>
        <fullName evidence="6">Peptidase S1 domain-containing protein</fullName>
    </submittedName>
</protein>
<reference evidence="6" key="1">
    <citation type="submission" date="2022-11" db="UniProtKB">
        <authorList>
            <consortium name="WormBaseParasite"/>
        </authorList>
    </citation>
    <scope>IDENTIFICATION</scope>
</reference>
<evidence type="ECO:0000256" key="1">
    <source>
        <dbReference type="ARBA" id="ARBA00023157"/>
    </source>
</evidence>
<dbReference type="PROSITE" id="PS00134">
    <property type="entry name" value="TRYPSIN_HIS"/>
    <property type="match status" value="1"/>
</dbReference>
<dbReference type="InterPro" id="IPR001314">
    <property type="entry name" value="Peptidase_S1A"/>
</dbReference>
<dbReference type="PRINTS" id="PR00722">
    <property type="entry name" value="CHYMOTRYPSIN"/>
</dbReference>
<dbReference type="InterPro" id="IPR043504">
    <property type="entry name" value="Peptidase_S1_PA_chymotrypsin"/>
</dbReference>
<dbReference type="GO" id="GO:0006508">
    <property type="term" value="P:proteolysis"/>
    <property type="evidence" value="ECO:0007669"/>
    <property type="project" value="UniProtKB-KW"/>
</dbReference>
<keyword evidence="3" id="KW-0378">Hydrolase</keyword>